<dbReference type="Pfam" id="PF02678">
    <property type="entry name" value="Pirin"/>
    <property type="match status" value="1"/>
</dbReference>
<dbReference type="CDD" id="cd02909">
    <property type="entry name" value="cupin_pirin_N"/>
    <property type="match status" value="1"/>
</dbReference>
<dbReference type="InterPro" id="IPR011051">
    <property type="entry name" value="RmlC_Cupin_sf"/>
</dbReference>
<evidence type="ECO:0000313" key="6">
    <source>
        <dbReference type="EMBL" id="AKX59727.1"/>
    </source>
</evidence>
<dbReference type="Proteomes" id="UP000063953">
    <property type="component" value="Chromosome"/>
</dbReference>
<evidence type="ECO:0000256" key="1">
    <source>
        <dbReference type="ARBA" id="ARBA00008416"/>
    </source>
</evidence>
<sequence>MKHVTQQAIQRSREIESVVAGQATSDGAGVQLTRLLGQQLQRRLDPFLMLDAFGSDNPDDYIAGFPDHPHRGFETVTYMLHGKMLHRDSQGNEGLLQDGGMQWMSAARGVIHSEIPQQSAGLMQGFQLWVNLPAANKMDQPWYQDVNPEQIPAIETEQGVQVKILAGETHGVRGAIQRPVTEPLILDISLPANSEFSQALAAEMNAFVVPYQGELRLAGQRVSSHQLAILNNSAAADGVILRSAEQPTRVLLIAGKPLKEDIAQYGPFVMNSKEEIYQAVNDFQQGKFV</sequence>
<dbReference type="Pfam" id="PF05726">
    <property type="entry name" value="Pirin_C"/>
    <property type="match status" value="1"/>
</dbReference>
<dbReference type="SUPFAM" id="SSF51182">
    <property type="entry name" value="RmlC-like cupins"/>
    <property type="match status" value="1"/>
</dbReference>
<evidence type="ECO:0000256" key="3">
    <source>
        <dbReference type="RuleBase" id="RU003457"/>
    </source>
</evidence>
<protein>
    <submittedName>
        <fullName evidence="6">Pirin</fullName>
    </submittedName>
</protein>
<feature type="binding site" evidence="2">
    <location>
        <position position="114"/>
    </location>
    <ligand>
        <name>Fe cation</name>
        <dbReference type="ChEBI" id="CHEBI:24875"/>
    </ligand>
</feature>
<comment type="cofactor">
    <cofactor evidence="2">
        <name>Fe cation</name>
        <dbReference type="ChEBI" id="CHEBI:24875"/>
    </cofactor>
    <text evidence="2">Binds 1 Fe cation per subunit.</text>
</comment>
<dbReference type="PIRSF" id="PIRSF006232">
    <property type="entry name" value="Pirin"/>
    <property type="match status" value="1"/>
</dbReference>
<feature type="binding site" evidence="2">
    <location>
        <position position="70"/>
    </location>
    <ligand>
        <name>Fe cation</name>
        <dbReference type="ChEBI" id="CHEBI:24875"/>
    </ligand>
</feature>
<evidence type="ECO:0000259" key="5">
    <source>
        <dbReference type="Pfam" id="PF05726"/>
    </source>
</evidence>
<dbReference type="CDD" id="cd02247">
    <property type="entry name" value="cupin_pirin_C"/>
    <property type="match status" value="1"/>
</dbReference>
<keyword evidence="2" id="KW-0479">Metal-binding</keyword>
<keyword evidence="7" id="KW-1185">Reference proteome</keyword>
<dbReference type="PATRIC" id="fig|1697053.3.peg.1938"/>
<feature type="domain" description="Pirin N-terminal" evidence="4">
    <location>
        <begin position="31"/>
        <end position="130"/>
    </location>
</feature>
<name>A0A0K1XEY7_9GAMM</name>
<dbReference type="STRING" id="1697053.AKN87_09545"/>
<dbReference type="KEGG" id="pbb:AKN87_09545"/>
<dbReference type="PANTHER" id="PTHR13903:SF8">
    <property type="entry name" value="PIRIN"/>
    <property type="match status" value="1"/>
</dbReference>
<comment type="similarity">
    <text evidence="1 3">Belongs to the pirin family.</text>
</comment>
<gene>
    <name evidence="6" type="ORF">AKN88_07150</name>
</gene>
<dbReference type="EMBL" id="CP012365">
    <property type="protein sequence ID" value="AKX59727.1"/>
    <property type="molecule type" value="Genomic_DNA"/>
</dbReference>
<feature type="binding site" evidence="2">
    <location>
        <position position="112"/>
    </location>
    <ligand>
        <name>Fe cation</name>
        <dbReference type="ChEBI" id="CHEBI:24875"/>
    </ligand>
</feature>
<dbReference type="Gene3D" id="2.60.120.10">
    <property type="entry name" value="Jelly Rolls"/>
    <property type="match status" value="2"/>
</dbReference>
<dbReference type="InterPro" id="IPR008778">
    <property type="entry name" value="Pirin_C_dom"/>
</dbReference>
<evidence type="ECO:0000313" key="7">
    <source>
        <dbReference type="Proteomes" id="UP000063953"/>
    </source>
</evidence>
<dbReference type="PANTHER" id="PTHR13903">
    <property type="entry name" value="PIRIN-RELATED"/>
    <property type="match status" value="1"/>
</dbReference>
<dbReference type="AlphaFoldDB" id="A0A0K1XEY7"/>
<dbReference type="InterPro" id="IPR012093">
    <property type="entry name" value="Pirin"/>
</dbReference>
<reference evidence="6 7" key="1">
    <citation type="journal article" date="2015" name="Genome Announc.">
        <title>Genome Sequences of Oblitimonas alkaliphila gen. nov. sp. nov. (Proposed), a Novel Bacterium of the Pseudomonadaceae Family.</title>
        <authorList>
            <person name="Lauer A.C."/>
            <person name="Nicholson A.C."/>
            <person name="Humrighouse B.W."/>
            <person name="Emery B."/>
            <person name="Drobish A."/>
            <person name="Juieng P."/>
            <person name="Loparev V."/>
            <person name="McQuiston J.R."/>
        </authorList>
    </citation>
    <scope>NUCLEOTIDE SEQUENCE [LARGE SCALE GENOMIC DNA]</scope>
    <source>
        <strain evidence="6 7">E5571</strain>
    </source>
</reference>
<dbReference type="InterPro" id="IPR003829">
    <property type="entry name" value="Pirin_N_dom"/>
</dbReference>
<dbReference type="InterPro" id="IPR014710">
    <property type="entry name" value="RmlC-like_jellyroll"/>
</dbReference>
<proteinExistence type="inferred from homology"/>
<feature type="domain" description="Pirin C-terminal" evidence="5">
    <location>
        <begin position="186"/>
        <end position="288"/>
    </location>
</feature>
<accession>A0A0K1XEY7</accession>
<evidence type="ECO:0000259" key="4">
    <source>
        <dbReference type="Pfam" id="PF02678"/>
    </source>
</evidence>
<dbReference type="GO" id="GO:0046872">
    <property type="term" value="F:metal ion binding"/>
    <property type="evidence" value="ECO:0007669"/>
    <property type="project" value="UniProtKB-KW"/>
</dbReference>
<keyword evidence="2" id="KW-0408">Iron</keyword>
<organism evidence="6 7">
    <name type="scientific">Thiopseudomonas alkaliphila</name>
    <dbReference type="NCBI Taxonomy" id="1697053"/>
    <lineage>
        <taxon>Bacteria</taxon>
        <taxon>Pseudomonadati</taxon>
        <taxon>Pseudomonadota</taxon>
        <taxon>Gammaproteobacteria</taxon>
        <taxon>Pseudomonadales</taxon>
        <taxon>Pseudomonadaceae</taxon>
        <taxon>Thiopseudomonas</taxon>
    </lineage>
</organism>
<feature type="binding site" evidence="2">
    <location>
        <position position="68"/>
    </location>
    <ligand>
        <name>Fe cation</name>
        <dbReference type="ChEBI" id="CHEBI:24875"/>
    </ligand>
</feature>
<evidence type="ECO:0000256" key="2">
    <source>
        <dbReference type="PIRSR" id="PIRSR006232-1"/>
    </source>
</evidence>